<proteinExistence type="predicted"/>
<comment type="caution">
    <text evidence="1">The sequence shown here is derived from an EMBL/GenBank/DDBJ whole genome shotgun (WGS) entry which is preliminary data.</text>
</comment>
<organism evidence="1 2">
    <name type="scientific">Tuber borchii</name>
    <name type="common">White truffle</name>
    <dbReference type="NCBI Taxonomy" id="42251"/>
    <lineage>
        <taxon>Eukaryota</taxon>
        <taxon>Fungi</taxon>
        <taxon>Dikarya</taxon>
        <taxon>Ascomycota</taxon>
        <taxon>Pezizomycotina</taxon>
        <taxon>Pezizomycetes</taxon>
        <taxon>Pezizales</taxon>
        <taxon>Tuberaceae</taxon>
        <taxon>Tuber</taxon>
    </lineage>
</organism>
<dbReference type="AlphaFoldDB" id="A0A2T6ZPY0"/>
<protein>
    <submittedName>
        <fullName evidence="1">Uncharacterized protein</fullName>
    </submittedName>
</protein>
<accession>A0A2T6ZPY0</accession>
<gene>
    <name evidence="1" type="ORF">B9Z19DRAFT_1128209</name>
</gene>
<evidence type="ECO:0000313" key="2">
    <source>
        <dbReference type="Proteomes" id="UP000244722"/>
    </source>
</evidence>
<evidence type="ECO:0000313" key="1">
    <source>
        <dbReference type="EMBL" id="PUU77543.1"/>
    </source>
</evidence>
<keyword evidence="2" id="KW-1185">Reference proteome</keyword>
<dbReference type="EMBL" id="NESQ01000150">
    <property type="protein sequence ID" value="PUU77543.1"/>
    <property type="molecule type" value="Genomic_DNA"/>
</dbReference>
<sequence length="156" mass="17159">MSAFALYSSNAFATLTLLPALRSEEGLGSTVNRIRGAPSRRIAHRVPRSPIIAADVRPVNEVFFRHQLRRGLLYPLSTWRHFDGGRRTTPGADSVCVVILCDKVLGNEHDAFAATTCIARFLPEYSGVGSVYFNLGHFSGMAVLARDSVPDSHIFR</sequence>
<dbReference type="Proteomes" id="UP000244722">
    <property type="component" value="Unassembled WGS sequence"/>
</dbReference>
<name>A0A2T6ZPY0_TUBBO</name>
<reference evidence="1 2" key="1">
    <citation type="submission" date="2017-04" db="EMBL/GenBank/DDBJ databases">
        <title>Draft genome sequence of Tuber borchii Vittad., a whitish edible truffle.</title>
        <authorList>
            <consortium name="DOE Joint Genome Institute"/>
            <person name="Murat C."/>
            <person name="Kuo A."/>
            <person name="Barry K.W."/>
            <person name="Clum A."/>
            <person name="Dockter R.B."/>
            <person name="Fauchery L."/>
            <person name="Iotti M."/>
            <person name="Kohler A."/>
            <person name="Labutti K."/>
            <person name="Lindquist E.A."/>
            <person name="Lipzen A."/>
            <person name="Ohm R.A."/>
            <person name="Wang M."/>
            <person name="Grigoriev I.V."/>
            <person name="Zambonelli A."/>
            <person name="Martin F.M."/>
        </authorList>
    </citation>
    <scope>NUCLEOTIDE SEQUENCE [LARGE SCALE GENOMIC DNA]</scope>
    <source>
        <strain evidence="1 2">Tbo3840</strain>
    </source>
</reference>